<evidence type="ECO:0000256" key="11">
    <source>
        <dbReference type="ARBA" id="ARBA00023326"/>
    </source>
</evidence>
<keyword evidence="5" id="KW-0146">Chitin degradation</keyword>
<keyword evidence="10" id="KW-0961">Cell wall biogenesis/degradation</keyword>
<dbReference type="EMBL" id="JARKIE010000331">
    <property type="protein sequence ID" value="KAJ7653774.1"/>
    <property type="molecule type" value="Genomic_DNA"/>
</dbReference>
<evidence type="ECO:0000256" key="3">
    <source>
        <dbReference type="ARBA" id="ARBA00022475"/>
    </source>
</evidence>
<name>A0AAD7CNC2_MYCRO</name>
<evidence type="ECO:0000256" key="1">
    <source>
        <dbReference type="ARBA" id="ARBA00001941"/>
    </source>
</evidence>
<keyword evidence="9" id="KW-0449">Lipoprotein</keyword>
<dbReference type="AlphaFoldDB" id="A0AAD7CNC2"/>
<dbReference type="GO" id="GO:0006032">
    <property type="term" value="P:chitin catabolic process"/>
    <property type="evidence" value="ECO:0007669"/>
    <property type="project" value="UniProtKB-KW"/>
</dbReference>
<proteinExistence type="predicted"/>
<keyword evidence="7" id="KW-0119">Carbohydrate metabolism</keyword>
<comment type="cofactor">
    <cofactor evidence="1">
        <name>Co(2+)</name>
        <dbReference type="ChEBI" id="CHEBI:48828"/>
    </cofactor>
</comment>
<evidence type="ECO:0000256" key="10">
    <source>
        <dbReference type="ARBA" id="ARBA00023316"/>
    </source>
</evidence>
<organism evidence="16 17">
    <name type="scientific">Mycena rosella</name>
    <name type="common">Pink bonnet</name>
    <name type="synonym">Agaricus rosellus</name>
    <dbReference type="NCBI Taxonomy" id="1033263"/>
    <lineage>
        <taxon>Eukaryota</taxon>
        <taxon>Fungi</taxon>
        <taxon>Dikarya</taxon>
        <taxon>Basidiomycota</taxon>
        <taxon>Agaricomycotina</taxon>
        <taxon>Agaricomycetes</taxon>
        <taxon>Agaricomycetidae</taxon>
        <taxon>Agaricales</taxon>
        <taxon>Marasmiineae</taxon>
        <taxon>Mycenaceae</taxon>
        <taxon>Mycena</taxon>
    </lineage>
</organism>
<feature type="compositionally biased region" description="Low complexity" evidence="14">
    <location>
        <begin position="352"/>
        <end position="363"/>
    </location>
</feature>
<evidence type="ECO:0000256" key="8">
    <source>
        <dbReference type="ARBA" id="ARBA00023285"/>
    </source>
</evidence>
<dbReference type="InterPro" id="IPR050248">
    <property type="entry name" value="Polysacc_deacetylase_ArnD"/>
</dbReference>
<dbReference type="SUPFAM" id="SSF52047">
    <property type="entry name" value="RNI-like"/>
    <property type="match status" value="1"/>
</dbReference>
<evidence type="ECO:0000256" key="6">
    <source>
        <dbReference type="ARBA" id="ARBA00023136"/>
    </source>
</evidence>
<evidence type="ECO:0000256" key="9">
    <source>
        <dbReference type="ARBA" id="ARBA00023288"/>
    </source>
</evidence>
<feature type="domain" description="NodB homology" evidence="15">
    <location>
        <begin position="132"/>
        <end position="327"/>
    </location>
</feature>
<keyword evidence="11" id="KW-0624">Polysaccharide degradation</keyword>
<sequence>MSKKRAVSGSHGKSKRPSETLGALTVESQISSGPFYRTYFFISTRLRDRSLILPAFHQFSNSKNANLHLDGKHLASVAFEGRCPHRLLSPEIGKHPTAILPKDTAGLAKFSAMSANIPDIAPRGTLTGDMTNVDYSDSDPDCWWTYSQCVTPKLSGLKPDVSSVPEPHTLGYGFDDGPYCGHNVFYNYLASKKQKASYPLEAQRAVTDGHEICVHTWSHPYMTATTNEGAFAELWYTLQMIKLATGVTPTCWRPPYGDVDDRIRYIAAQLEGSDGVTAKTVQANYDSFIAKARSGTFNTAAIDNYPTLAGVFDHIVPIAVSQNKTQPYVETNYTMPSFAEYISNTTLPNNSSLSSASSLATPPVRVPHRAPRPRWPQRAAPARLESPFPPQRSHSLTCTRLVRGILLGVAVEPCISECGSPARGLSESLQEHVPWACAELWLILLAIVTNGGRSLEAVALKISGLQLSERPEIQAPCDTQPYPVLKLPPEIVSEIFEHFLPGYPEFIPTDGILSPFLLCRICRQWRQIALSTPTLWRSIQIDDTESDDQLEHLKTWLARSGDCPLAISIIGNGSKQSLLLQAALLHCRRWEHIEICVSFEAFGVIQGDMPLLRHLRFGPTELPSELAPALTLFDRAPQLKSVILTGCFLPSILHLPWAQLTHLDGDCLYEYECIEVFGQATNLVRCTIGVCSSAEPYTPLPVAHVLPHLRHLVLFATDGDACLMMILDNVTLPALRTLCIGESPLDNKPLDSLSRFISRSQCTLEELRIDDASMPLTAYREAFPSIGTITPIPATDP</sequence>
<evidence type="ECO:0000256" key="5">
    <source>
        <dbReference type="ARBA" id="ARBA00023024"/>
    </source>
</evidence>
<dbReference type="EC" id="3.5.1.41" evidence="12"/>
<dbReference type="Gene3D" id="1.20.1280.50">
    <property type="match status" value="1"/>
</dbReference>
<evidence type="ECO:0000256" key="4">
    <source>
        <dbReference type="ARBA" id="ARBA00022622"/>
    </source>
</evidence>
<evidence type="ECO:0000256" key="12">
    <source>
        <dbReference type="ARBA" id="ARBA00024056"/>
    </source>
</evidence>
<dbReference type="PANTHER" id="PTHR10587:SF98">
    <property type="entry name" value="CHITIN DEACETYLASE"/>
    <property type="match status" value="1"/>
</dbReference>
<keyword evidence="17" id="KW-1185">Reference proteome</keyword>
<evidence type="ECO:0000256" key="14">
    <source>
        <dbReference type="SAM" id="MobiDB-lite"/>
    </source>
</evidence>
<dbReference type="InterPro" id="IPR002509">
    <property type="entry name" value="NODB_dom"/>
</dbReference>
<keyword evidence="4" id="KW-0336">GPI-anchor</keyword>
<feature type="region of interest" description="Disordered" evidence="14">
    <location>
        <begin position="1"/>
        <end position="20"/>
    </location>
</feature>
<comment type="subcellular location">
    <subcellularLocation>
        <location evidence="2">Cell membrane</location>
        <topology evidence="2">Lipid-anchor</topology>
        <topology evidence="2">GPI-anchor</topology>
    </subcellularLocation>
</comment>
<keyword evidence="3" id="KW-1003">Cell membrane</keyword>
<gene>
    <name evidence="16" type="ORF">B0H17DRAFT_1146981</name>
</gene>
<dbReference type="PROSITE" id="PS51677">
    <property type="entry name" value="NODB"/>
    <property type="match status" value="1"/>
</dbReference>
<dbReference type="Gene3D" id="3.20.20.370">
    <property type="entry name" value="Glycoside hydrolase/deacetylase"/>
    <property type="match status" value="1"/>
</dbReference>
<keyword evidence="8" id="KW-0170">Cobalt</keyword>
<protein>
    <recommendedName>
        <fullName evidence="12">chitin deacetylase</fullName>
        <ecNumber evidence="12">3.5.1.41</ecNumber>
    </recommendedName>
</protein>
<keyword evidence="6" id="KW-0472">Membrane</keyword>
<reference evidence="16" key="1">
    <citation type="submission" date="2023-03" db="EMBL/GenBank/DDBJ databases">
        <title>Massive genome expansion in bonnet fungi (Mycena s.s.) driven by repeated elements and novel gene families across ecological guilds.</title>
        <authorList>
            <consortium name="Lawrence Berkeley National Laboratory"/>
            <person name="Harder C.B."/>
            <person name="Miyauchi S."/>
            <person name="Viragh M."/>
            <person name="Kuo A."/>
            <person name="Thoen E."/>
            <person name="Andreopoulos B."/>
            <person name="Lu D."/>
            <person name="Skrede I."/>
            <person name="Drula E."/>
            <person name="Henrissat B."/>
            <person name="Morin E."/>
            <person name="Kohler A."/>
            <person name="Barry K."/>
            <person name="LaButti K."/>
            <person name="Morin E."/>
            <person name="Salamov A."/>
            <person name="Lipzen A."/>
            <person name="Mereny Z."/>
            <person name="Hegedus B."/>
            <person name="Baldrian P."/>
            <person name="Stursova M."/>
            <person name="Weitz H."/>
            <person name="Taylor A."/>
            <person name="Grigoriev I.V."/>
            <person name="Nagy L.G."/>
            <person name="Martin F."/>
            <person name="Kauserud H."/>
        </authorList>
    </citation>
    <scope>NUCLEOTIDE SEQUENCE</scope>
    <source>
        <strain evidence="16">CBHHK067</strain>
    </source>
</reference>
<dbReference type="GO" id="GO:0005886">
    <property type="term" value="C:plasma membrane"/>
    <property type="evidence" value="ECO:0007669"/>
    <property type="project" value="UniProtKB-SubCell"/>
</dbReference>
<dbReference type="GO" id="GO:0004099">
    <property type="term" value="F:chitin deacetylase activity"/>
    <property type="evidence" value="ECO:0007669"/>
    <property type="project" value="UniProtKB-EC"/>
</dbReference>
<comment type="catalytic activity">
    <reaction evidence="13">
        <text>[(1-&gt;4)-N-acetyl-beta-D-glucosaminyl](n) + n H2O = chitosan + n acetate</text>
        <dbReference type="Rhea" id="RHEA:10464"/>
        <dbReference type="Rhea" id="RHEA-COMP:9593"/>
        <dbReference type="Rhea" id="RHEA-COMP:9597"/>
        <dbReference type="ChEBI" id="CHEBI:15377"/>
        <dbReference type="ChEBI" id="CHEBI:17029"/>
        <dbReference type="ChEBI" id="CHEBI:30089"/>
        <dbReference type="ChEBI" id="CHEBI:57704"/>
        <dbReference type="EC" id="3.5.1.41"/>
    </reaction>
    <physiologicalReaction direction="left-to-right" evidence="13">
        <dbReference type="Rhea" id="RHEA:10465"/>
    </physiologicalReaction>
</comment>
<dbReference type="GO" id="GO:0009272">
    <property type="term" value="P:fungal-type cell wall biogenesis"/>
    <property type="evidence" value="ECO:0007669"/>
    <property type="project" value="UniProtKB-ARBA"/>
</dbReference>
<dbReference type="Proteomes" id="UP001221757">
    <property type="component" value="Unassembled WGS sequence"/>
</dbReference>
<evidence type="ECO:0000256" key="13">
    <source>
        <dbReference type="ARBA" id="ARBA00048494"/>
    </source>
</evidence>
<evidence type="ECO:0000256" key="2">
    <source>
        <dbReference type="ARBA" id="ARBA00004609"/>
    </source>
</evidence>
<evidence type="ECO:0000259" key="15">
    <source>
        <dbReference type="PROSITE" id="PS51677"/>
    </source>
</evidence>
<dbReference type="PANTHER" id="PTHR10587">
    <property type="entry name" value="GLYCOSYL TRANSFERASE-RELATED"/>
    <property type="match status" value="1"/>
</dbReference>
<dbReference type="InterPro" id="IPR011330">
    <property type="entry name" value="Glyco_hydro/deAcase_b/a-brl"/>
</dbReference>
<feature type="region of interest" description="Disordered" evidence="14">
    <location>
        <begin position="352"/>
        <end position="376"/>
    </location>
</feature>
<accession>A0AAD7CNC2</accession>
<comment type="caution">
    <text evidence="16">The sequence shown here is derived from an EMBL/GenBank/DDBJ whole genome shotgun (WGS) entry which is preliminary data.</text>
</comment>
<dbReference type="GO" id="GO:0071555">
    <property type="term" value="P:cell wall organization"/>
    <property type="evidence" value="ECO:0007669"/>
    <property type="project" value="UniProtKB-KW"/>
</dbReference>
<dbReference type="GO" id="GO:0098552">
    <property type="term" value="C:side of membrane"/>
    <property type="evidence" value="ECO:0007669"/>
    <property type="project" value="UniProtKB-KW"/>
</dbReference>
<dbReference type="GO" id="GO:0000272">
    <property type="term" value="P:polysaccharide catabolic process"/>
    <property type="evidence" value="ECO:0007669"/>
    <property type="project" value="UniProtKB-KW"/>
</dbReference>
<keyword evidence="4" id="KW-0325">Glycoprotein</keyword>
<evidence type="ECO:0000313" key="17">
    <source>
        <dbReference type="Proteomes" id="UP001221757"/>
    </source>
</evidence>
<dbReference type="Pfam" id="PF01522">
    <property type="entry name" value="Polysacc_deac_1"/>
    <property type="match status" value="1"/>
</dbReference>
<evidence type="ECO:0000256" key="7">
    <source>
        <dbReference type="ARBA" id="ARBA00023277"/>
    </source>
</evidence>
<dbReference type="InterPro" id="IPR032675">
    <property type="entry name" value="LRR_dom_sf"/>
</dbReference>
<dbReference type="Gene3D" id="3.80.10.10">
    <property type="entry name" value="Ribonuclease Inhibitor"/>
    <property type="match status" value="1"/>
</dbReference>
<evidence type="ECO:0000313" key="16">
    <source>
        <dbReference type="EMBL" id="KAJ7653774.1"/>
    </source>
</evidence>
<dbReference type="SUPFAM" id="SSF88713">
    <property type="entry name" value="Glycoside hydrolase/deacetylase"/>
    <property type="match status" value="1"/>
</dbReference>